<protein>
    <submittedName>
        <fullName evidence="1">Uncharacterized protein</fullName>
    </submittedName>
</protein>
<dbReference type="EMBL" id="BAABKX010000007">
    <property type="protein sequence ID" value="GAA5049871.1"/>
    <property type="molecule type" value="Genomic_DNA"/>
</dbReference>
<organism evidence="1 2">
    <name type="scientific">Haladaptatus pallidirubidus</name>
    <dbReference type="NCBI Taxonomy" id="1008152"/>
    <lineage>
        <taxon>Archaea</taxon>
        <taxon>Methanobacteriati</taxon>
        <taxon>Methanobacteriota</taxon>
        <taxon>Stenosarchaea group</taxon>
        <taxon>Halobacteria</taxon>
        <taxon>Halobacteriales</taxon>
        <taxon>Haladaptataceae</taxon>
        <taxon>Haladaptatus</taxon>
    </lineage>
</organism>
<dbReference type="AlphaFoldDB" id="A0AAV3UGL7"/>
<comment type="caution">
    <text evidence="1">The sequence shown here is derived from an EMBL/GenBank/DDBJ whole genome shotgun (WGS) entry which is preliminary data.</text>
</comment>
<keyword evidence="2" id="KW-1185">Reference proteome</keyword>
<gene>
    <name evidence="1" type="ORF">GCM10025751_23200</name>
</gene>
<evidence type="ECO:0000313" key="1">
    <source>
        <dbReference type="EMBL" id="GAA5049871.1"/>
    </source>
</evidence>
<dbReference type="RefSeq" id="WP_390184840.1">
    <property type="nucleotide sequence ID" value="NZ_JBHMAI010000003.1"/>
</dbReference>
<name>A0AAV3UGL7_9EURY</name>
<sequence length="56" mass="6476">MLRKSSLLVALTIHILFLEHDRRPFDGLRRIAKNGQLEPVIDVVLLEVVSRTHEMV</sequence>
<reference evidence="1 2" key="1">
    <citation type="journal article" date="2019" name="Int. J. Syst. Evol. Microbiol.">
        <title>The Global Catalogue of Microorganisms (GCM) 10K type strain sequencing project: providing services to taxonomists for standard genome sequencing and annotation.</title>
        <authorList>
            <consortium name="The Broad Institute Genomics Platform"/>
            <consortium name="The Broad Institute Genome Sequencing Center for Infectious Disease"/>
            <person name="Wu L."/>
            <person name="Ma J."/>
        </authorList>
    </citation>
    <scope>NUCLEOTIDE SEQUENCE [LARGE SCALE GENOMIC DNA]</scope>
    <source>
        <strain evidence="1 2">JCM 17504</strain>
    </source>
</reference>
<proteinExistence type="predicted"/>
<evidence type="ECO:0000313" key="2">
    <source>
        <dbReference type="Proteomes" id="UP001501729"/>
    </source>
</evidence>
<accession>A0AAV3UGL7</accession>
<dbReference type="Proteomes" id="UP001501729">
    <property type="component" value="Unassembled WGS sequence"/>
</dbReference>